<gene>
    <name evidence="1" type="ORF">ECRASSUSDP1_LOCUS14713</name>
</gene>
<keyword evidence="2" id="KW-1185">Reference proteome</keyword>
<accession>A0AAD2CWF4</accession>
<evidence type="ECO:0000313" key="1">
    <source>
        <dbReference type="EMBL" id="CAI2373369.1"/>
    </source>
</evidence>
<dbReference type="InterPro" id="IPR016024">
    <property type="entry name" value="ARM-type_fold"/>
</dbReference>
<dbReference type="AlphaFoldDB" id="A0AAD2CWF4"/>
<protein>
    <submittedName>
        <fullName evidence="1">Uncharacterized protein</fullName>
    </submittedName>
</protein>
<sequence>MDECNQDGNFVGDDQSKNAVIYIDYVDLLPFEGQEREDLFCEAHRYSSSDDWKEQFFSTDLLRRINKYEPSLIEEHSMDIFPFVENCINSPRTSLGKNTLVLCQELYMSNRTERMIEFTCNLIPILVAKVGFESKFLSAESLIALQFCAASMAYPQCIDALLAHADYRNCLVKTQVWKAITICIQNLQPEMFNLEGDLPDSHSFGLFLETICKALVVSKSTEAKESTKILKYIGKETVKSLCDRIFDEQNQHKTERIMNVFQPKKKGRTLKRRAKNHTKGKSKADFFICVE</sequence>
<evidence type="ECO:0000313" key="2">
    <source>
        <dbReference type="Proteomes" id="UP001295684"/>
    </source>
</evidence>
<dbReference type="Proteomes" id="UP001295684">
    <property type="component" value="Unassembled WGS sequence"/>
</dbReference>
<dbReference type="InterPro" id="IPR011989">
    <property type="entry name" value="ARM-like"/>
</dbReference>
<name>A0AAD2CWF4_EUPCR</name>
<dbReference type="Gene3D" id="1.25.10.10">
    <property type="entry name" value="Leucine-rich Repeat Variant"/>
    <property type="match status" value="1"/>
</dbReference>
<dbReference type="EMBL" id="CAMPGE010014713">
    <property type="protein sequence ID" value="CAI2373369.1"/>
    <property type="molecule type" value="Genomic_DNA"/>
</dbReference>
<organism evidence="1 2">
    <name type="scientific">Euplotes crassus</name>
    <dbReference type="NCBI Taxonomy" id="5936"/>
    <lineage>
        <taxon>Eukaryota</taxon>
        <taxon>Sar</taxon>
        <taxon>Alveolata</taxon>
        <taxon>Ciliophora</taxon>
        <taxon>Intramacronucleata</taxon>
        <taxon>Spirotrichea</taxon>
        <taxon>Hypotrichia</taxon>
        <taxon>Euplotida</taxon>
        <taxon>Euplotidae</taxon>
        <taxon>Moneuplotes</taxon>
    </lineage>
</organism>
<reference evidence="1" key="1">
    <citation type="submission" date="2023-07" db="EMBL/GenBank/DDBJ databases">
        <authorList>
            <consortium name="AG Swart"/>
            <person name="Singh M."/>
            <person name="Singh A."/>
            <person name="Seah K."/>
            <person name="Emmerich C."/>
        </authorList>
    </citation>
    <scope>NUCLEOTIDE SEQUENCE</scope>
    <source>
        <strain evidence="1">DP1</strain>
    </source>
</reference>
<proteinExistence type="predicted"/>
<comment type="caution">
    <text evidence="1">The sequence shown here is derived from an EMBL/GenBank/DDBJ whole genome shotgun (WGS) entry which is preliminary data.</text>
</comment>
<dbReference type="SUPFAM" id="SSF48371">
    <property type="entry name" value="ARM repeat"/>
    <property type="match status" value="1"/>
</dbReference>